<proteinExistence type="predicted"/>
<organism evidence="1 2">
    <name type="scientific">Gryllotalpicola koreensis</name>
    <dbReference type="NCBI Taxonomy" id="993086"/>
    <lineage>
        <taxon>Bacteria</taxon>
        <taxon>Bacillati</taxon>
        <taxon>Actinomycetota</taxon>
        <taxon>Actinomycetes</taxon>
        <taxon>Micrococcales</taxon>
        <taxon>Microbacteriaceae</taxon>
        <taxon>Gryllotalpicola</taxon>
    </lineage>
</organism>
<comment type="caution">
    <text evidence="1">The sequence shown here is derived from an EMBL/GenBank/DDBJ whole genome shotgun (WGS) entry which is preliminary data.</text>
</comment>
<accession>A0ABP7ZWH4</accession>
<name>A0ABP7ZWH4_9MICO</name>
<protein>
    <recommendedName>
        <fullName evidence="3">DUF302 domain-containing protein</fullName>
    </recommendedName>
</protein>
<dbReference type="InterPro" id="IPR035923">
    <property type="entry name" value="TT1751-like_sf"/>
</dbReference>
<dbReference type="SUPFAM" id="SSF103247">
    <property type="entry name" value="TT1751-like"/>
    <property type="match status" value="1"/>
</dbReference>
<sequence length="176" mass="19030">MSYDAQERITEYTARRIELVTNARFEALVAAFEGAVPELTDAAALARLAEDGDWQSFTRALAWESPSGFVRVWSSRPGELLAAAGSGRPSAVWLIVNHAIGARLFRHDPATVLYSPLRLEAHAAADAGTVLAFELPSARLRSFGTNKVTQAGAELDRALGDLVEDLGFPRPGALRR</sequence>
<dbReference type="RefSeq" id="WP_344752401.1">
    <property type="nucleotide sequence ID" value="NZ_BAABBW010000002.1"/>
</dbReference>
<evidence type="ECO:0000313" key="1">
    <source>
        <dbReference type="EMBL" id="GAA4172004.1"/>
    </source>
</evidence>
<keyword evidence="2" id="KW-1185">Reference proteome</keyword>
<evidence type="ECO:0008006" key="3">
    <source>
        <dbReference type="Google" id="ProtNLM"/>
    </source>
</evidence>
<dbReference type="EMBL" id="BAABBW010000002">
    <property type="protein sequence ID" value="GAA4172004.1"/>
    <property type="molecule type" value="Genomic_DNA"/>
</dbReference>
<dbReference type="Proteomes" id="UP001501079">
    <property type="component" value="Unassembled WGS sequence"/>
</dbReference>
<evidence type="ECO:0000313" key="2">
    <source>
        <dbReference type="Proteomes" id="UP001501079"/>
    </source>
</evidence>
<gene>
    <name evidence="1" type="ORF">GCM10022287_12170</name>
</gene>
<reference evidence="2" key="1">
    <citation type="journal article" date="2019" name="Int. J. Syst. Evol. Microbiol.">
        <title>The Global Catalogue of Microorganisms (GCM) 10K type strain sequencing project: providing services to taxonomists for standard genome sequencing and annotation.</title>
        <authorList>
            <consortium name="The Broad Institute Genomics Platform"/>
            <consortium name="The Broad Institute Genome Sequencing Center for Infectious Disease"/>
            <person name="Wu L."/>
            <person name="Ma J."/>
        </authorList>
    </citation>
    <scope>NUCLEOTIDE SEQUENCE [LARGE SCALE GENOMIC DNA]</scope>
    <source>
        <strain evidence="2">JCM 17591</strain>
    </source>
</reference>